<dbReference type="InterPro" id="IPR018697">
    <property type="entry name" value="DUF2199"/>
</dbReference>
<protein>
    <submittedName>
        <fullName evidence="1">DUF2199 domain-containing protein</fullName>
    </submittedName>
</protein>
<accession>A0ABV6W3U6</accession>
<dbReference type="RefSeq" id="WP_380541861.1">
    <property type="nucleotide sequence ID" value="NZ_JBHFAB010000027.1"/>
</dbReference>
<dbReference type="EMBL" id="JBHFAB010000027">
    <property type="protein sequence ID" value="MFC1420501.1"/>
    <property type="molecule type" value="Genomic_DNA"/>
</dbReference>
<gene>
    <name evidence="1" type="ORF">ACEZDE_28245</name>
</gene>
<evidence type="ECO:0000313" key="2">
    <source>
        <dbReference type="Proteomes" id="UP001592531"/>
    </source>
</evidence>
<sequence length="155" mass="17404">MTGPALTLSYGADAPSVWRPEFADQPDSMLSEDLCVIRGEAFFIQGLIEIPVRDTGEVFSWGVWTSLSKQNFGRVIDRWEDPDRDREPPYFGWLSTELTPYQIPTMNLKTHVHTRPPGRRPGIELEPTDHPLAVEQRSGISAARVRELGELLTGG</sequence>
<comment type="caution">
    <text evidence="1">The sequence shown here is derived from an EMBL/GenBank/DDBJ whole genome shotgun (WGS) entry which is preliminary data.</text>
</comment>
<keyword evidence="2" id="KW-1185">Reference proteome</keyword>
<organism evidence="1 2">
    <name type="scientific">Streptacidiphilus cavernicola</name>
    <dbReference type="NCBI Taxonomy" id="3342716"/>
    <lineage>
        <taxon>Bacteria</taxon>
        <taxon>Bacillati</taxon>
        <taxon>Actinomycetota</taxon>
        <taxon>Actinomycetes</taxon>
        <taxon>Kitasatosporales</taxon>
        <taxon>Streptomycetaceae</taxon>
        <taxon>Streptacidiphilus</taxon>
    </lineage>
</organism>
<name>A0ABV6W3U6_9ACTN</name>
<reference evidence="1 2" key="1">
    <citation type="submission" date="2024-09" db="EMBL/GenBank/DDBJ databases">
        <authorList>
            <person name="Lee S.D."/>
        </authorList>
    </citation>
    <scope>NUCLEOTIDE SEQUENCE [LARGE SCALE GENOMIC DNA]</scope>
    <source>
        <strain evidence="1 2">N8-3</strain>
    </source>
</reference>
<dbReference type="Proteomes" id="UP001592531">
    <property type="component" value="Unassembled WGS sequence"/>
</dbReference>
<dbReference type="Pfam" id="PF09965">
    <property type="entry name" value="DUF2199"/>
    <property type="match status" value="1"/>
</dbReference>
<evidence type="ECO:0000313" key="1">
    <source>
        <dbReference type="EMBL" id="MFC1420501.1"/>
    </source>
</evidence>
<proteinExistence type="predicted"/>